<organism evidence="1 2">
    <name type="scientific">Winogradskyella vincentii</name>
    <dbReference type="NCBI Taxonomy" id="2877122"/>
    <lineage>
        <taxon>Bacteria</taxon>
        <taxon>Pseudomonadati</taxon>
        <taxon>Bacteroidota</taxon>
        <taxon>Flavobacteriia</taxon>
        <taxon>Flavobacteriales</taxon>
        <taxon>Flavobacteriaceae</taxon>
        <taxon>Winogradskyella</taxon>
    </lineage>
</organism>
<name>A0ABS7Y248_9FLAO</name>
<comment type="caution">
    <text evidence="1">The sequence shown here is derived from an EMBL/GenBank/DDBJ whole genome shotgun (WGS) entry which is preliminary data.</text>
</comment>
<dbReference type="Proteomes" id="UP001198402">
    <property type="component" value="Unassembled WGS sequence"/>
</dbReference>
<proteinExistence type="predicted"/>
<keyword evidence="2" id="KW-1185">Reference proteome</keyword>
<reference evidence="2" key="1">
    <citation type="submission" date="2023-07" db="EMBL/GenBank/DDBJ databases">
        <authorList>
            <person name="Yue Y."/>
        </authorList>
    </citation>
    <scope>NUCLEOTIDE SEQUENCE [LARGE SCALE GENOMIC DNA]</scope>
    <source>
        <strain evidence="2">2Y89</strain>
    </source>
</reference>
<sequence length="117" mass="13197">MKLFILSAITFFSFNIITAQEPYILELGSSQSMCIAGKGPGQDGAINPYLGSDSYAIVENMSKNGFEVRIQVKEDIIEIIPIKPLEKKRILLLKNQVMYFDTNKECKVKIDFEAKTD</sequence>
<evidence type="ECO:0000313" key="1">
    <source>
        <dbReference type="EMBL" id="MCA0153330.1"/>
    </source>
</evidence>
<accession>A0ABS7Y248</accession>
<dbReference type="EMBL" id="JAIUJS010000004">
    <property type="protein sequence ID" value="MCA0153330.1"/>
    <property type="molecule type" value="Genomic_DNA"/>
</dbReference>
<evidence type="ECO:0000313" key="2">
    <source>
        <dbReference type="Proteomes" id="UP001198402"/>
    </source>
</evidence>
<protein>
    <submittedName>
        <fullName evidence="1">Uncharacterized protein</fullName>
    </submittedName>
</protein>
<dbReference type="RefSeq" id="WP_224478297.1">
    <property type="nucleotide sequence ID" value="NZ_JAIUJS010000004.1"/>
</dbReference>
<gene>
    <name evidence="1" type="ORF">LBV24_08900</name>
</gene>